<evidence type="ECO:0000313" key="2">
    <source>
        <dbReference type="EMBL" id="RKO84302.1"/>
    </source>
</evidence>
<accession>A0A4P9VYF8</accession>
<evidence type="ECO:0000256" key="1">
    <source>
        <dbReference type="SAM" id="MobiDB-lite"/>
    </source>
</evidence>
<name>A0A4P9VYF8_9FUNG</name>
<dbReference type="EMBL" id="ML000266">
    <property type="protein sequence ID" value="RKO84302.1"/>
    <property type="molecule type" value="Genomic_DNA"/>
</dbReference>
<dbReference type="Proteomes" id="UP000269721">
    <property type="component" value="Unassembled WGS sequence"/>
</dbReference>
<gene>
    <name evidence="2" type="ORF">BDK51DRAFT_30895</name>
</gene>
<feature type="compositionally biased region" description="Basic and acidic residues" evidence="1">
    <location>
        <begin position="43"/>
        <end position="61"/>
    </location>
</feature>
<evidence type="ECO:0000313" key="3">
    <source>
        <dbReference type="Proteomes" id="UP000269721"/>
    </source>
</evidence>
<feature type="region of interest" description="Disordered" evidence="1">
    <location>
        <begin position="1"/>
        <end position="61"/>
    </location>
</feature>
<dbReference type="AlphaFoldDB" id="A0A4P9VYF8"/>
<keyword evidence="3" id="KW-1185">Reference proteome</keyword>
<proteinExistence type="predicted"/>
<sequence>MGPAGGDWLEPEAGQWGDAENGSAPDEEMIVEWGSAEGIAEMFPREEDGRGDDGKEAARQASDRARRELLLAFTMIRNDLPFLESEGISVEMDDTAKFLAYGAAIEKEAKDGEEGKKRRALGEVAPSVAMMNLVPIDVVKKGEKRNPSWGTHHLK</sequence>
<organism evidence="2 3">
    <name type="scientific">Blyttiomyces helicus</name>
    <dbReference type="NCBI Taxonomy" id="388810"/>
    <lineage>
        <taxon>Eukaryota</taxon>
        <taxon>Fungi</taxon>
        <taxon>Fungi incertae sedis</taxon>
        <taxon>Chytridiomycota</taxon>
        <taxon>Chytridiomycota incertae sedis</taxon>
        <taxon>Chytridiomycetes</taxon>
        <taxon>Chytridiomycetes incertae sedis</taxon>
        <taxon>Blyttiomyces</taxon>
    </lineage>
</organism>
<reference evidence="3" key="1">
    <citation type="journal article" date="2018" name="Nat. Microbiol.">
        <title>Leveraging single-cell genomics to expand the fungal tree of life.</title>
        <authorList>
            <person name="Ahrendt S.R."/>
            <person name="Quandt C.A."/>
            <person name="Ciobanu D."/>
            <person name="Clum A."/>
            <person name="Salamov A."/>
            <person name="Andreopoulos B."/>
            <person name="Cheng J.F."/>
            <person name="Woyke T."/>
            <person name="Pelin A."/>
            <person name="Henrissat B."/>
            <person name="Reynolds N.K."/>
            <person name="Benny G.L."/>
            <person name="Smith M.E."/>
            <person name="James T.Y."/>
            <person name="Grigoriev I.V."/>
        </authorList>
    </citation>
    <scope>NUCLEOTIDE SEQUENCE [LARGE SCALE GENOMIC DNA]</scope>
</reference>
<protein>
    <submittedName>
        <fullName evidence="2">Uncharacterized protein</fullName>
    </submittedName>
</protein>